<evidence type="ECO:0000256" key="6">
    <source>
        <dbReference type="RuleBase" id="RU003943"/>
    </source>
</evidence>
<gene>
    <name evidence="9" type="ORF">HGB44_07875</name>
</gene>
<feature type="transmembrane region" description="Helical" evidence="8">
    <location>
        <begin position="12"/>
        <end position="31"/>
    </location>
</feature>
<feature type="transmembrane region" description="Helical" evidence="8">
    <location>
        <begin position="247"/>
        <end position="267"/>
    </location>
</feature>
<feature type="transmembrane region" description="Helical" evidence="8">
    <location>
        <begin position="91"/>
        <end position="113"/>
    </location>
</feature>
<evidence type="ECO:0000313" key="9">
    <source>
        <dbReference type="EMBL" id="NKY97591.1"/>
    </source>
</evidence>
<dbReference type="SUPFAM" id="SSF81345">
    <property type="entry name" value="ABC transporter involved in vitamin B12 uptake, BtuC"/>
    <property type="match status" value="1"/>
</dbReference>
<evidence type="ECO:0000256" key="4">
    <source>
        <dbReference type="ARBA" id="ARBA00022989"/>
    </source>
</evidence>
<comment type="subcellular location">
    <subcellularLocation>
        <location evidence="6">Cell membrane</location>
        <topology evidence="6">Multi-pass membrane protein</topology>
    </subcellularLocation>
    <subcellularLocation>
        <location evidence="1">Membrane</location>
        <topology evidence="1">Multi-pass membrane protein</topology>
    </subcellularLocation>
</comment>
<sequence>MTELLHYEFMRRALIAAVLVGLVTPVIGTYLVQRRLALLGDGIGHVALTGVALGLLTSTSPVLTAAVVATLGAVLIELVRVRARTSGDVALALLFYGGIAGGVLLIGLTPGASNATLVSYLFGSVSTVEESDLWVVGVLAAGVVAVVAVFGRELFVLCQDEEVARAHGLPVRFLSVLLAVTAALTVVIAMRVVGVLMVSALMIVPVAAAQQLTKSFRVTMLLAVLIGLLSSVGGLTTSFYAELSPGATIVLLALAVFGVAVAVGGVLRRTSGRRSAASFDPAGEGLTGTMPQTERGRVRP</sequence>
<protein>
    <submittedName>
        <fullName evidence="9">Metal ABC transporter permease</fullName>
    </submittedName>
</protein>
<name>A0A7X6MA68_9ACTN</name>
<feature type="region of interest" description="Disordered" evidence="7">
    <location>
        <begin position="276"/>
        <end position="300"/>
    </location>
</feature>
<dbReference type="RefSeq" id="WP_061078338.1">
    <property type="nucleotide sequence ID" value="NZ_JAAXPG010000006.1"/>
</dbReference>
<comment type="similarity">
    <text evidence="2 6">Belongs to the ABC-3 integral membrane protein family.</text>
</comment>
<evidence type="ECO:0000256" key="7">
    <source>
        <dbReference type="SAM" id="MobiDB-lite"/>
    </source>
</evidence>
<feature type="transmembrane region" description="Helical" evidence="8">
    <location>
        <begin position="220"/>
        <end position="241"/>
    </location>
</feature>
<evidence type="ECO:0000256" key="8">
    <source>
        <dbReference type="SAM" id="Phobius"/>
    </source>
</evidence>
<evidence type="ECO:0000313" key="10">
    <source>
        <dbReference type="Proteomes" id="UP000553209"/>
    </source>
</evidence>
<feature type="transmembrane region" description="Helical" evidence="8">
    <location>
        <begin position="133"/>
        <end position="157"/>
    </location>
</feature>
<dbReference type="GO" id="GO:0010043">
    <property type="term" value="P:response to zinc ion"/>
    <property type="evidence" value="ECO:0007669"/>
    <property type="project" value="TreeGrafter"/>
</dbReference>
<dbReference type="AlphaFoldDB" id="A0A7X6MA68"/>
<dbReference type="PANTHER" id="PTHR30477">
    <property type="entry name" value="ABC-TRANSPORTER METAL-BINDING PROTEIN"/>
    <property type="match status" value="1"/>
</dbReference>
<comment type="caution">
    <text evidence="9">The sequence shown here is derived from an EMBL/GenBank/DDBJ whole genome shotgun (WGS) entry which is preliminary data.</text>
</comment>
<dbReference type="Gene3D" id="1.10.3470.10">
    <property type="entry name" value="ABC transporter involved in vitamin B12 uptake, BtuC"/>
    <property type="match status" value="1"/>
</dbReference>
<dbReference type="CDD" id="cd06550">
    <property type="entry name" value="TM_ABC_iron-siderophores_like"/>
    <property type="match status" value="1"/>
</dbReference>
<keyword evidence="10" id="KW-1185">Reference proteome</keyword>
<keyword evidence="5 8" id="KW-0472">Membrane</keyword>
<evidence type="ECO:0000256" key="3">
    <source>
        <dbReference type="ARBA" id="ARBA00022692"/>
    </source>
</evidence>
<accession>A0A7X6MA68</accession>
<keyword evidence="4 8" id="KW-1133">Transmembrane helix</keyword>
<dbReference type="InterPro" id="IPR001626">
    <property type="entry name" value="ABC_TroCD"/>
</dbReference>
<feature type="transmembrane region" description="Helical" evidence="8">
    <location>
        <begin position="195"/>
        <end position="213"/>
    </location>
</feature>
<organism evidence="9 10">
    <name type="scientific">Nocardiopsis alborubida</name>
    <dbReference type="NCBI Taxonomy" id="146802"/>
    <lineage>
        <taxon>Bacteria</taxon>
        <taxon>Bacillati</taxon>
        <taxon>Actinomycetota</taxon>
        <taxon>Actinomycetes</taxon>
        <taxon>Streptosporangiales</taxon>
        <taxon>Nocardiopsidaceae</taxon>
        <taxon>Nocardiopsis</taxon>
    </lineage>
</organism>
<keyword evidence="6" id="KW-0813">Transport</keyword>
<proteinExistence type="inferred from homology"/>
<dbReference type="EMBL" id="JAAXPG010000006">
    <property type="protein sequence ID" value="NKY97591.1"/>
    <property type="molecule type" value="Genomic_DNA"/>
</dbReference>
<dbReference type="GO" id="GO:0043190">
    <property type="term" value="C:ATP-binding cassette (ABC) transporter complex"/>
    <property type="evidence" value="ECO:0007669"/>
    <property type="project" value="InterPro"/>
</dbReference>
<keyword evidence="3 6" id="KW-0812">Transmembrane</keyword>
<dbReference type="Pfam" id="PF00950">
    <property type="entry name" value="ABC-3"/>
    <property type="match status" value="1"/>
</dbReference>
<evidence type="ECO:0000256" key="2">
    <source>
        <dbReference type="ARBA" id="ARBA00008034"/>
    </source>
</evidence>
<evidence type="ECO:0000256" key="5">
    <source>
        <dbReference type="ARBA" id="ARBA00023136"/>
    </source>
</evidence>
<feature type="transmembrane region" description="Helical" evidence="8">
    <location>
        <begin position="169"/>
        <end position="189"/>
    </location>
</feature>
<reference evidence="9 10" key="1">
    <citation type="submission" date="2020-04" db="EMBL/GenBank/DDBJ databases">
        <title>MicrobeNet Type strains.</title>
        <authorList>
            <person name="Nicholson A.C."/>
        </authorList>
    </citation>
    <scope>NUCLEOTIDE SEQUENCE [LARGE SCALE GENOMIC DNA]</scope>
    <source>
        <strain evidence="9 10">ATCC 23612</strain>
    </source>
</reference>
<evidence type="ECO:0000256" key="1">
    <source>
        <dbReference type="ARBA" id="ARBA00004141"/>
    </source>
</evidence>
<dbReference type="GO" id="GO:0055085">
    <property type="term" value="P:transmembrane transport"/>
    <property type="evidence" value="ECO:0007669"/>
    <property type="project" value="InterPro"/>
</dbReference>
<dbReference type="Proteomes" id="UP000553209">
    <property type="component" value="Unassembled WGS sequence"/>
</dbReference>
<dbReference type="InterPro" id="IPR037294">
    <property type="entry name" value="ABC_BtuC-like"/>
</dbReference>
<dbReference type="PANTHER" id="PTHR30477:SF0">
    <property type="entry name" value="METAL TRANSPORT SYSTEM MEMBRANE PROTEIN TM_0125-RELATED"/>
    <property type="match status" value="1"/>
</dbReference>